<name>A0A7U4E8A5_RUNSL</name>
<accession>A0A7U4E8A5</accession>
<sequence>MHPPNSVNFVAGGESTERIREISPIHSQMKASFLPHIPKVLLKCVFINTRHIFFASLLICRYKYFDVKVKIL</sequence>
<evidence type="ECO:0000313" key="2">
    <source>
        <dbReference type="Proteomes" id="UP000000493"/>
    </source>
</evidence>
<dbReference type="Proteomes" id="UP000000493">
    <property type="component" value="Chromosome"/>
</dbReference>
<reference evidence="2" key="1">
    <citation type="submission" date="2011-06" db="EMBL/GenBank/DDBJ databases">
        <title>The complete genome of chromosome of Runella slithyformis DSM 19594.</title>
        <authorList>
            <consortium name="US DOE Joint Genome Institute (JGI-PGF)"/>
            <person name="Lucas S."/>
            <person name="Han J."/>
            <person name="Lapidus A."/>
            <person name="Bruce D."/>
            <person name="Goodwin L."/>
            <person name="Pitluck S."/>
            <person name="Peters L."/>
            <person name="Kyrpides N."/>
            <person name="Mavromatis K."/>
            <person name="Ivanova N."/>
            <person name="Ovchinnikova G."/>
            <person name="Zhang X."/>
            <person name="Misra M."/>
            <person name="Detter J.C."/>
            <person name="Tapia R."/>
            <person name="Han C."/>
            <person name="Land M."/>
            <person name="Hauser L."/>
            <person name="Markowitz V."/>
            <person name="Cheng J.-F."/>
            <person name="Hugenholtz P."/>
            <person name="Woyke T."/>
            <person name="Wu D."/>
            <person name="Tindall B."/>
            <person name="Faehrich R."/>
            <person name="Brambilla E."/>
            <person name="Klenk H.-P."/>
            <person name="Eisen J.A."/>
        </authorList>
    </citation>
    <scope>NUCLEOTIDE SEQUENCE [LARGE SCALE GENOMIC DNA]</scope>
    <source>
        <strain evidence="2">ATCC 29530 / DSM 19594 / LMG 11500 / NCIMB 11436 / LSU 4</strain>
    </source>
</reference>
<reference evidence="1 2" key="2">
    <citation type="journal article" date="2012" name="Stand. Genomic Sci.">
        <title>Complete genome sequence of the aquatic bacterium Runella slithyformis type strain (LSU 4(T)).</title>
        <authorList>
            <person name="Copeland A."/>
            <person name="Zhang X."/>
            <person name="Misra M."/>
            <person name="Lapidus A."/>
            <person name="Nolan M."/>
            <person name="Lucas S."/>
            <person name="Deshpande S."/>
            <person name="Cheng J.F."/>
            <person name="Tapia R."/>
            <person name="Goodwin L.A."/>
            <person name="Pitluck S."/>
            <person name="Liolios K."/>
            <person name="Pagani I."/>
            <person name="Ivanova N."/>
            <person name="Mikhailova N."/>
            <person name="Pati A."/>
            <person name="Chen A."/>
            <person name="Palaniappan K."/>
            <person name="Land M."/>
            <person name="Hauser L."/>
            <person name="Pan C."/>
            <person name="Jeffries C.D."/>
            <person name="Detter J.C."/>
            <person name="Brambilla E.M."/>
            <person name="Rohde M."/>
            <person name="Djao O.D."/>
            <person name="Goker M."/>
            <person name="Sikorski J."/>
            <person name="Tindall B.J."/>
            <person name="Woyke T."/>
            <person name="Bristow J."/>
            <person name="Eisen J.A."/>
            <person name="Markowitz V."/>
            <person name="Hugenholtz P."/>
            <person name="Kyrpides N.C."/>
            <person name="Klenk H.P."/>
            <person name="Mavromatis K."/>
        </authorList>
    </citation>
    <scope>NUCLEOTIDE SEQUENCE [LARGE SCALE GENOMIC DNA]</scope>
    <source>
        <strain evidence="2">ATCC 29530 / DSM 19594 / LMG 11500 / NCIMB 11436 / LSU 4</strain>
    </source>
</reference>
<dbReference type="EMBL" id="CP002859">
    <property type="protein sequence ID" value="AEI51491.1"/>
    <property type="molecule type" value="Genomic_DNA"/>
</dbReference>
<protein>
    <submittedName>
        <fullName evidence="1">Uncharacterized protein</fullName>
    </submittedName>
</protein>
<gene>
    <name evidence="1" type="ordered locus">Runsl_5191</name>
</gene>
<dbReference type="KEGG" id="rsi:Runsl_5191"/>
<keyword evidence="2" id="KW-1185">Reference proteome</keyword>
<dbReference type="AlphaFoldDB" id="A0A7U4E8A5"/>
<organism evidence="1 2">
    <name type="scientific">Runella slithyformis (strain ATCC 29530 / DSM 19594 / LMG 11500 / NCIMB 11436 / LSU 4)</name>
    <dbReference type="NCBI Taxonomy" id="761193"/>
    <lineage>
        <taxon>Bacteria</taxon>
        <taxon>Pseudomonadati</taxon>
        <taxon>Bacteroidota</taxon>
        <taxon>Cytophagia</taxon>
        <taxon>Cytophagales</taxon>
        <taxon>Spirosomataceae</taxon>
        <taxon>Runella</taxon>
    </lineage>
</organism>
<proteinExistence type="predicted"/>
<evidence type="ECO:0000313" key="1">
    <source>
        <dbReference type="EMBL" id="AEI51491.1"/>
    </source>
</evidence>